<organism evidence="2 5">
    <name type="scientific">Bourbon virus</name>
    <dbReference type="NCBI Taxonomy" id="1618189"/>
    <lineage>
        <taxon>Viruses</taxon>
        <taxon>Riboviria</taxon>
        <taxon>Orthornavirae</taxon>
        <taxon>Negarnaviricota</taxon>
        <taxon>Polyploviricotina</taxon>
        <taxon>Insthoviricetes</taxon>
        <taxon>Articulavirales</taxon>
        <taxon>Orthomyxoviridae</taxon>
        <taxon>Thogotovirus</taxon>
        <taxon>Thogotovirus bourbonense</taxon>
    </lineage>
</organism>
<evidence type="ECO:0000313" key="6">
    <source>
        <dbReference type="Proteomes" id="UP000887960"/>
    </source>
</evidence>
<dbReference type="Proteomes" id="UP000887960">
    <property type="component" value="Genome"/>
</dbReference>
<evidence type="ECO:0000313" key="4">
    <source>
        <dbReference type="EMBL" id="QCO69322.1"/>
    </source>
</evidence>
<dbReference type="GeneID" id="80551091"/>
<sequence length="270" mass="30715">MAHQVAAGNSLDTLCIGRISPHVREMEYCHSDKTCNRIWKTVRDEPTYSTEELLQVALVYKYVTKRAPEAFILISQRLKGGKYDPQNVKKCFKQKDGLREISEYICSLDKEGKMVLSSMLVLSSQVLNKTVLVELIAGLSGKNKCDVLSVQANDIQLYESDSEDEQRDLWLEEVTRQLNTLTPVIRGKFDTVEEKEVCGLVKQRIEAFMELEKMAKSSGCKYDKRMYMKGLLKELCGILQGQQVLKVKGLTYQILVGVGEQLYQLLKSVE</sequence>
<evidence type="ECO:0000259" key="1">
    <source>
        <dbReference type="Pfam" id="PF17536"/>
    </source>
</evidence>
<evidence type="ECO:0000313" key="2">
    <source>
        <dbReference type="EMBL" id="AJP32540.1"/>
    </source>
</evidence>
<accession>A0A0C5IEG2</accession>
<reference evidence="4" key="4">
    <citation type="journal article" date="2019" name="PLoS Pathog.">
        <title>Therapeutic efficacy of Favipiravir against Bourbon virus in mice.</title>
        <authorList>
            <person name="Bricker T.L."/>
            <person name="Bricke T.L."/>
            <person name="Shafuiddin M.D."/>
            <person name="Gounder A.P."/>
            <person name="Janowski A.B."/>
            <person name="Zhao G."/>
            <person name="Williams G.D."/>
            <person name="Jagger B.W."/>
            <person name="Diamond M.S."/>
            <person name="Bailey T."/>
            <person name="Kwon J."/>
            <person name="Wang D."/>
            <person name="Boon A.C.M."/>
        </authorList>
    </citation>
    <scope>NUCLEOTIDE SEQUENCE</scope>
    <source>
        <strain evidence="4">BRBV-STL</strain>
    </source>
</reference>
<dbReference type="EMBL" id="MK453524">
    <property type="protein sequence ID" value="QCO69322.1"/>
    <property type="molecule type" value="Viral_cRNA"/>
</dbReference>
<feature type="domain" description="Matrix/matrix long N-terminal" evidence="1">
    <location>
        <begin position="10"/>
        <end position="138"/>
    </location>
</feature>
<dbReference type="EMBL" id="MH880292">
    <property type="protein sequence ID" value="QCF29604.1"/>
    <property type="molecule type" value="Viral_cRNA"/>
</dbReference>
<reference evidence="5" key="2">
    <citation type="journal article" date="2015" name="J. Clin. Virol.">
        <title>Molecular, serological and in vitro culture-based characterization of Bourbon virus, a newly described human pathogen of the genus Thogotovirus.</title>
        <authorList>
            <person name="Lambert A.J."/>
            <person name="Velez J.O."/>
            <person name="Brault A.C."/>
            <person name="Calvert A.E."/>
            <person name="Bell-Sakyi L."/>
            <person name="Bosco-Lauth A.M."/>
            <person name="Staples J.E."/>
            <person name="Kosoy O.I."/>
        </authorList>
    </citation>
    <scope>NUCLEOTIDE SEQUENCE [LARGE SCALE GENOMIC DNA]</scope>
</reference>
<evidence type="ECO:0000313" key="3">
    <source>
        <dbReference type="EMBL" id="QCF29604.1"/>
    </source>
</evidence>
<name>A0A0C5IEG2_9ORTO</name>
<evidence type="ECO:0000313" key="5">
    <source>
        <dbReference type="Proteomes" id="UP000181617"/>
    </source>
</evidence>
<protein>
    <submittedName>
        <fullName evidence="2">M protein</fullName>
    </submittedName>
</protein>
<dbReference type="SMR" id="A0A0C5IEG2"/>
<proteinExistence type="predicted"/>
<dbReference type="Proteomes" id="UP000181617">
    <property type="component" value="Genome"/>
</dbReference>
<reference evidence="2 5" key="1">
    <citation type="journal article" date="2015" name="Emerg. Infect. Dis.">
        <title>Novel thogotovirus associated with febrile illness and death, United States, 2014.</title>
        <authorList>
            <person name="Kosoy O.I."/>
            <person name="Lambert A.J."/>
            <person name="Hawkinson D.J."/>
            <person name="Pastula D.M."/>
            <person name="Goldsmith C.S."/>
            <person name="Hunt D.C."/>
            <person name="Staples J.E."/>
        </authorList>
    </citation>
    <scope>NUCLEOTIDE SEQUENCE [LARGE SCALE GENOMIC DNA]</scope>
    <source>
        <strain evidence="2">Original</strain>
    </source>
</reference>
<dbReference type="EMBL" id="KP657750">
    <property type="protein sequence ID" value="AJP32540.1"/>
    <property type="molecule type" value="Viral_cRNA"/>
</dbReference>
<dbReference type="RefSeq" id="YP_010840295.1">
    <property type="nucleotide sequence ID" value="NC_078589.1"/>
</dbReference>
<dbReference type="KEGG" id="vg:80551091"/>
<reference evidence="3" key="3">
    <citation type="submission" date="2018-09" db="EMBL/GenBank/DDBJ databases">
        <authorList>
            <person name="Hughes H.R."/>
            <person name="Burkhalter K."/>
            <person name="Godsey M."/>
            <person name="Panella N."/>
            <person name="Ashley D."/>
            <person name="Nicholson W."/>
            <person name="Lambert A."/>
            <person name="Savage H."/>
        </authorList>
    </citation>
    <scope>NUCLEOTIDE SEQUENCE</scope>
    <source>
        <strain evidence="3">MO-2013-2499</strain>
    </source>
</reference>
<dbReference type="Pfam" id="PF17536">
    <property type="entry name" value="Mx_ML"/>
    <property type="match status" value="1"/>
</dbReference>
<keyword evidence="6" id="KW-1185">Reference proteome</keyword>
<dbReference type="InterPro" id="IPR035212">
    <property type="entry name" value="Mx/ML_C"/>
</dbReference>